<evidence type="ECO:0000313" key="8">
    <source>
        <dbReference type="EMBL" id="NOE20694.1"/>
    </source>
</evidence>
<evidence type="ECO:0000256" key="2">
    <source>
        <dbReference type="ARBA" id="ARBA00022691"/>
    </source>
</evidence>
<evidence type="ECO:0000256" key="5">
    <source>
        <dbReference type="ARBA" id="ARBA00023014"/>
    </source>
</evidence>
<dbReference type="Proteomes" id="UP000597886">
    <property type="component" value="Unassembled WGS sequence"/>
</dbReference>
<evidence type="ECO:0000313" key="9">
    <source>
        <dbReference type="Proteomes" id="UP000597886"/>
    </source>
</evidence>
<reference evidence="8" key="1">
    <citation type="submission" date="2019-12" db="EMBL/GenBank/DDBJ databases">
        <title>Ruegeria JWLKs population differentiation of coral mucus and skeleton niches.</title>
        <authorList>
            <person name="Luo D."/>
        </authorList>
    </citation>
    <scope>NUCLEOTIDE SEQUENCE</scope>
    <source>
        <strain evidence="8">HKCCD6181</strain>
    </source>
</reference>
<evidence type="ECO:0000259" key="6">
    <source>
        <dbReference type="PROSITE" id="PS51332"/>
    </source>
</evidence>
<dbReference type="PANTHER" id="PTHR43409">
    <property type="entry name" value="ANAEROBIC MAGNESIUM-PROTOPORPHYRIN IX MONOMETHYL ESTER CYCLASE-RELATED"/>
    <property type="match status" value="1"/>
</dbReference>
<dbReference type="Gene3D" id="3.80.30.20">
    <property type="entry name" value="tm_1862 like domain"/>
    <property type="match status" value="1"/>
</dbReference>
<dbReference type="GO" id="GO:0005829">
    <property type="term" value="C:cytosol"/>
    <property type="evidence" value="ECO:0007669"/>
    <property type="project" value="TreeGrafter"/>
</dbReference>
<dbReference type="AlphaFoldDB" id="A0AA91BZU5"/>
<keyword evidence="2" id="KW-0949">S-adenosyl-L-methionine</keyword>
<organism evidence="8 9">
    <name type="scientific">Ruegeria atlantica</name>
    <dbReference type="NCBI Taxonomy" id="81569"/>
    <lineage>
        <taxon>Bacteria</taxon>
        <taxon>Pseudomonadati</taxon>
        <taxon>Pseudomonadota</taxon>
        <taxon>Alphaproteobacteria</taxon>
        <taxon>Rhodobacterales</taxon>
        <taxon>Roseobacteraceae</taxon>
        <taxon>Ruegeria</taxon>
    </lineage>
</organism>
<evidence type="ECO:0000256" key="4">
    <source>
        <dbReference type="ARBA" id="ARBA00023004"/>
    </source>
</evidence>
<evidence type="ECO:0000259" key="7">
    <source>
        <dbReference type="PROSITE" id="PS51918"/>
    </source>
</evidence>
<dbReference type="PROSITE" id="PS51332">
    <property type="entry name" value="B12_BINDING"/>
    <property type="match status" value="1"/>
</dbReference>
<dbReference type="InterPro" id="IPR006158">
    <property type="entry name" value="Cobalamin-bd"/>
</dbReference>
<dbReference type="InterPro" id="IPR051198">
    <property type="entry name" value="BchE-like"/>
</dbReference>
<accession>A0AA91BZU5</accession>
<dbReference type="GO" id="GO:0003824">
    <property type="term" value="F:catalytic activity"/>
    <property type="evidence" value="ECO:0007669"/>
    <property type="project" value="InterPro"/>
</dbReference>
<dbReference type="GO" id="GO:0051539">
    <property type="term" value="F:4 iron, 4 sulfur cluster binding"/>
    <property type="evidence" value="ECO:0007669"/>
    <property type="project" value="UniProtKB-KW"/>
</dbReference>
<keyword evidence="3" id="KW-0479">Metal-binding</keyword>
<dbReference type="SUPFAM" id="SSF102114">
    <property type="entry name" value="Radical SAM enzymes"/>
    <property type="match status" value="1"/>
</dbReference>
<keyword evidence="5" id="KW-0411">Iron-sulfur</keyword>
<evidence type="ECO:0000256" key="3">
    <source>
        <dbReference type="ARBA" id="ARBA00022723"/>
    </source>
</evidence>
<dbReference type="InterPro" id="IPR034466">
    <property type="entry name" value="Methyltransferase_Class_B"/>
</dbReference>
<dbReference type="InterPro" id="IPR007197">
    <property type="entry name" value="rSAM"/>
</dbReference>
<feature type="domain" description="B12-binding" evidence="6">
    <location>
        <begin position="7"/>
        <end position="145"/>
    </location>
</feature>
<dbReference type="Gene3D" id="3.40.50.280">
    <property type="entry name" value="Cobalamin-binding domain"/>
    <property type="match status" value="1"/>
</dbReference>
<dbReference type="Pfam" id="PF04055">
    <property type="entry name" value="Radical_SAM"/>
    <property type="match status" value="1"/>
</dbReference>
<name>A0AA91BZU5_9RHOB</name>
<gene>
    <name evidence="8" type="ORF">GS634_21400</name>
</gene>
<comment type="caution">
    <text evidence="8">The sequence shown here is derived from an EMBL/GenBank/DDBJ whole genome shotgun (WGS) entry which is preliminary data.</text>
</comment>
<dbReference type="InterPro" id="IPR006638">
    <property type="entry name" value="Elp3/MiaA/NifB-like_rSAM"/>
</dbReference>
<dbReference type="PROSITE" id="PS51918">
    <property type="entry name" value="RADICAL_SAM"/>
    <property type="match status" value="1"/>
</dbReference>
<evidence type="ECO:0000256" key="1">
    <source>
        <dbReference type="ARBA" id="ARBA00001966"/>
    </source>
</evidence>
<dbReference type="GO" id="GO:0046872">
    <property type="term" value="F:metal ion binding"/>
    <property type="evidence" value="ECO:0007669"/>
    <property type="project" value="UniProtKB-KW"/>
</dbReference>
<dbReference type="InterPro" id="IPR023404">
    <property type="entry name" value="rSAM_horseshoe"/>
</dbReference>
<feature type="domain" description="Radical SAM core" evidence="7">
    <location>
        <begin position="194"/>
        <end position="420"/>
    </location>
</feature>
<dbReference type="EMBL" id="WVRA01000012">
    <property type="protein sequence ID" value="NOE20694.1"/>
    <property type="molecule type" value="Genomic_DNA"/>
</dbReference>
<dbReference type="InterPro" id="IPR058240">
    <property type="entry name" value="rSAM_sf"/>
</dbReference>
<proteinExistence type="predicted"/>
<dbReference type="Pfam" id="PF02310">
    <property type="entry name" value="B12-binding"/>
    <property type="match status" value="1"/>
</dbReference>
<dbReference type="PANTHER" id="PTHR43409:SF16">
    <property type="entry name" value="SLR0320 PROTEIN"/>
    <property type="match status" value="1"/>
</dbReference>
<dbReference type="SFLD" id="SFLDG01123">
    <property type="entry name" value="methyltransferase_(Class_B)"/>
    <property type="match status" value="1"/>
</dbReference>
<keyword evidence="4" id="KW-0408">Iron</keyword>
<dbReference type="GO" id="GO:0031419">
    <property type="term" value="F:cobalamin binding"/>
    <property type="evidence" value="ECO:0007669"/>
    <property type="project" value="InterPro"/>
</dbReference>
<dbReference type="SFLD" id="SFLDG01082">
    <property type="entry name" value="B12-binding_domain_containing"/>
    <property type="match status" value="1"/>
</dbReference>
<dbReference type="RefSeq" id="WP_171331814.1">
    <property type="nucleotide sequence ID" value="NZ_WVRA01000012.1"/>
</dbReference>
<dbReference type="SFLD" id="SFLDS00029">
    <property type="entry name" value="Radical_SAM"/>
    <property type="match status" value="1"/>
</dbReference>
<sequence length="678" mass="76987">MRLYLADLGHNLVTATSDTYPLGVGNLATYAQAHAKSPTPIEVAIFRDPQEFKAAVDTAPPDVVGFSSYSWNHHLALSFANYIKAVNPNSLTLMGGPNFPLTEEEQDSWIRTMPQIDMHVRGPTYEGERAFLSTLQRFIDVGARREGMWEEAVDGALYVHPETGEILRGDEPPRIRDLDEIPSPYLAGLMDKFFDTGLFALMQLARGCPFTCAFCNSAVKSNSKVFRHSFERTKADLDYIVARINHASPLCFADDNFGMYVQDEEVADYLGHLMERYDWPKYIRTTTGKNRGDRIIKVMRKAKGRLPMTSSVQSLNPEVLKNIKRDNISLDTYAEVQQELHSKGMQSYGELILCMPGETKESFMDAVDKLIETGVSRVAAHQLMLLHGAPLANPDSREKFGFKTLHRVVARCLGKYTGPTVVETEEMVVQSENFSFQDYLDTRVFHLLLTIFYYEDNFEEAFRLARSLDIRPFQIIKHMQKILDQAPEPFRNALAGYLEENQAELFETRVDCVAWAQDNYDDLISGELGGNLLSKYSMIGRFIVLDEALVFLKRAISDLLDEGDHEAHAMLDTIINYYSAVMLHVPFSETLEHEPIWSSSFDVEAWRNSGYEGALTDHQFDAPRKFQTQVDPRVKTTLLSRIETFGEHASGLGRFTRTMFANDFRRDFVTGENRHAAE</sequence>
<dbReference type="SMART" id="SM00729">
    <property type="entry name" value="Elp3"/>
    <property type="match status" value="1"/>
</dbReference>
<protein>
    <submittedName>
        <fullName evidence="8">Radical SAM protein</fullName>
    </submittedName>
</protein>
<comment type="cofactor">
    <cofactor evidence="1">
        <name>[4Fe-4S] cluster</name>
        <dbReference type="ChEBI" id="CHEBI:49883"/>
    </cofactor>
</comment>